<evidence type="ECO:0000313" key="4">
    <source>
        <dbReference type="Proteomes" id="UP000000763"/>
    </source>
</evidence>
<gene>
    <name evidence="2" type="ORF">OJ1177_E11.19</name>
    <name evidence="3" type="ORF">P0438H08.3</name>
</gene>
<protein>
    <submittedName>
        <fullName evidence="3">Uncharacterized protein</fullName>
    </submittedName>
</protein>
<organism evidence="3 4">
    <name type="scientific">Oryza sativa subsp. japonica</name>
    <name type="common">Rice</name>
    <dbReference type="NCBI Taxonomy" id="39947"/>
    <lineage>
        <taxon>Eukaryota</taxon>
        <taxon>Viridiplantae</taxon>
        <taxon>Streptophyta</taxon>
        <taxon>Embryophyta</taxon>
        <taxon>Tracheophyta</taxon>
        <taxon>Spermatophyta</taxon>
        <taxon>Magnoliopsida</taxon>
        <taxon>Liliopsida</taxon>
        <taxon>Poales</taxon>
        <taxon>Poaceae</taxon>
        <taxon>BOP clade</taxon>
        <taxon>Oryzoideae</taxon>
        <taxon>Oryzeae</taxon>
        <taxon>Oryzinae</taxon>
        <taxon>Oryza</taxon>
        <taxon>Oryza sativa</taxon>
    </lineage>
</organism>
<proteinExistence type="predicted"/>
<dbReference type="EMBL" id="AP003905">
    <property type="protein sequence ID" value="BAC99397.1"/>
    <property type="molecule type" value="Genomic_DNA"/>
</dbReference>
<reference evidence="4" key="4">
    <citation type="journal article" date="2008" name="Nucleic Acids Res.">
        <title>The rice annotation project database (RAP-DB): 2008 update.</title>
        <authorList>
            <consortium name="The rice annotation project (RAP)"/>
        </authorList>
    </citation>
    <scope>GENOME REANNOTATION</scope>
    <source>
        <strain evidence="4">cv. Nipponbare</strain>
    </source>
</reference>
<feature type="region of interest" description="Disordered" evidence="1">
    <location>
        <begin position="1"/>
        <end position="76"/>
    </location>
</feature>
<reference evidence="2" key="1">
    <citation type="submission" date="2001-07" db="EMBL/GenBank/DDBJ databases">
        <title>Oryza sativa nipponbare(GA3) genomic DNA, chromosome 8, BAC clone:OJ1177_E11.</title>
        <authorList>
            <person name="Sasaki T."/>
            <person name="Matsumoto T."/>
            <person name="Yamamoto K."/>
        </authorList>
    </citation>
    <scope>NUCLEOTIDE SEQUENCE</scope>
</reference>
<name>Q6ZDA8_ORYSJ</name>
<dbReference type="EMBL" id="AP004460">
    <property type="protein sequence ID" value="BAC99493.1"/>
    <property type="molecule type" value="Genomic_DNA"/>
</dbReference>
<sequence length="76" mass="8391">MYQKFGKKKRKLCFRRGEGAAGRQLPPSPRYLPLRPAAALPAAHGPPPAPPPPGHALVEEEEERGRRKGRREDSVA</sequence>
<accession>Q6ZDA8</accession>
<reference evidence="4" key="3">
    <citation type="journal article" date="2005" name="Nature">
        <title>The map-based sequence of the rice genome.</title>
        <authorList>
            <consortium name="International rice genome sequencing project (IRGSP)"/>
            <person name="Matsumoto T."/>
            <person name="Wu J."/>
            <person name="Kanamori H."/>
            <person name="Katayose Y."/>
            <person name="Fujisawa M."/>
            <person name="Namiki N."/>
            <person name="Mizuno H."/>
            <person name="Yamamoto K."/>
            <person name="Antonio B.A."/>
            <person name="Baba T."/>
            <person name="Sakata K."/>
            <person name="Nagamura Y."/>
            <person name="Aoki H."/>
            <person name="Arikawa K."/>
            <person name="Arita K."/>
            <person name="Bito T."/>
            <person name="Chiden Y."/>
            <person name="Fujitsuka N."/>
            <person name="Fukunaka R."/>
            <person name="Hamada M."/>
            <person name="Harada C."/>
            <person name="Hayashi A."/>
            <person name="Hijishita S."/>
            <person name="Honda M."/>
            <person name="Hosokawa S."/>
            <person name="Ichikawa Y."/>
            <person name="Idonuma A."/>
            <person name="Iijima M."/>
            <person name="Ikeda M."/>
            <person name="Ikeno M."/>
            <person name="Ito K."/>
            <person name="Ito S."/>
            <person name="Ito T."/>
            <person name="Ito Y."/>
            <person name="Ito Y."/>
            <person name="Iwabuchi A."/>
            <person name="Kamiya K."/>
            <person name="Karasawa W."/>
            <person name="Kurita K."/>
            <person name="Katagiri S."/>
            <person name="Kikuta A."/>
            <person name="Kobayashi H."/>
            <person name="Kobayashi N."/>
            <person name="Machita K."/>
            <person name="Maehara T."/>
            <person name="Masukawa M."/>
            <person name="Mizubayashi T."/>
            <person name="Mukai Y."/>
            <person name="Nagasaki H."/>
            <person name="Nagata Y."/>
            <person name="Naito S."/>
            <person name="Nakashima M."/>
            <person name="Nakama Y."/>
            <person name="Nakamichi Y."/>
            <person name="Nakamura M."/>
            <person name="Meguro A."/>
            <person name="Negishi M."/>
            <person name="Ohta I."/>
            <person name="Ohta T."/>
            <person name="Okamoto M."/>
            <person name="Ono N."/>
            <person name="Saji S."/>
            <person name="Sakaguchi M."/>
            <person name="Sakai K."/>
            <person name="Shibata M."/>
            <person name="Shimokawa T."/>
            <person name="Song J."/>
            <person name="Takazaki Y."/>
            <person name="Terasawa K."/>
            <person name="Tsugane M."/>
            <person name="Tsuji K."/>
            <person name="Ueda S."/>
            <person name="Waki K."/>
            <person name="Yamagata H."/>
            <person name="Yamamoto M."/>
            <person name="Yamamoto S."/>
            <person name="Yamane H."/>
            <person name="Yoshiki S."/>
            <person name="Yoshihara R."/>
            <person name="Yukawa K."/>
            <person name="Zhong H."/>
            <person name="Yano M."/>
            <person name="Yuan Q."/>
            <person name="Ouyang S."/>
            <person name="Liu J."/>
            <person name="Jones K.M."/>
            <person name="Gansberger K."/>
            <person name="Moffat K."/>
            <person name="Hill J."/>
            <person name="Bera J."/>
            <person name="Fadrosh D."/>
            <person name="Jin S."/>
            <person name="Johri S."/>
            <person name="Kim M."/>
            <person name="Overton L."/>
            <person name="Reardon M."/>
            <person name="Tsitrin T."/>
            <person name="Vuong H."/>
            <person name="Weaver B."/>
            <person name="Ciecko A."/>
            <person name="Tallon L."/>
            <person name="Jackson J."/>
            <person name="Pai G."/>
            <person name="Aken S.V."/>
            <person name="Utterback T."/>
            <person name="Reidmuller S."/>
            <person name="Feldblyum T."/>
            <person name="Hsiao J."/>
            <person name="Zismann V."/>
            <person name="Iobst S."/>
            <person name="de Vazeille A.R."/>
            <person name="Buell C.R."/>
            <person name="Ying K."/>
            <person name="Li Y."/>
            <person name="Lu T."/>
            <person name="Huang Y."/>
            <person name="Zhao Q."/>
            <person name="Feng Q."/>
            <person name="Zhang L."/>
            <person name="Zhu J."/>
            <person name="Weng Q."/>
            <person name="Mu J."/>
            <person name="Lu Y."/>
            <person name="Fan D."/>
            <person name="Liu Y."/>
            <person name="Guan J."/>
            <person name="Zhang Y."/>
            <person name="Yu S."/>
            <person name="Liu X."/>
            <person name="Zhang Y."/>
            <person name="Hong G."/>
            <person name="Han B."/>
            <person name="Choisne N."/>
            <person name="Demange N."/>
            <person name="Orjeda G."/>
            <person name="Samain S."/>
            <person name="Cattolico L."/>
            <person name="Pelletier E."/>
            <person name="Couloux A."/>
            <person name="Segurens B."/>
            <person name="Wincker P."/>
            <person name="D'Hont A."/>
            <person name="Scarpelli C."/>
            <person name="Weissenbach J."/>
            <person name="Salanoubat M."/>
            <person name="Quetier F."/>
            <person name="Yu Y."/>
            <person name="Kim H.R."/>
            <person name="Rambo T."/>
            <person name="Currie J."/>
            <person name="Collura K."/>
            <person name="Luo M."/>
            <person name="Yang T."/>
            <person name="Ammiraju J.S.S."/>
            <person name="Engler F."/>
            <person name="Soderlund C."/>
            <person name="Wing R.A."/>
            <person name="Palmer L.E."/>
            <person name="de la Bastide M."/>
            <person name="Spiegel L."/>
            <person name="Nascimento L."/>
            <person name="Zutavern T."/>
            <person name="O'Shaughnessy A."/>
            <person name="Dike S."/>
            <person name="Dedhia N."/>
            <person name="Preston R."/>
            <person name="Balija V."/>
            <person name="McCombie W.R."/>
            <person name="Chow T."/>
            <person name="Chen H."/>
            <person name="Chung M."/>
            <person name="Chen C."/>
            <person name="Shaw J."/>
            <person name="Wu H."/>
            <person name="Hsiao K."/>
            <person name="Chao Y."/>
            <person name="Chu M."/>
            <person name="Cheng C."/>
            <person name="Hour A."/>
            <person name="Lee P."/>
            <person name="Lin S."/>
            <person name="Lin Y."/>
            <person name="Liou J."/>
            <person name="Liu S."/>
            <person name="Hsing Y."/>
            <person name="Raghuvanshi S."/>
            <person name="Mohanty A."/>
            <person name="Bharti A.K."/>
            <person name="Gaur A."/>
            <person name="Gupta V."/>
            <person name="Kumar D."/>
            <person name="Ravi V."/>
            <person name="Vij S."/>
            <person name="Kapur A."/>
            <person name="Khurana P."/>
            <person name="Khurana P."/>
            <person name="Khurana J.P."/>
            <person name="Tyagi A.K."/>
            <person name="Gaikwad K."/>
            <person name="Singh A."/>
            <person name="Dalal V."/>
            <person name="Srivastava S."/>
            <person name="Dixit A."/>
            <person name="Pal A.K."/>
            <person name="Ghazi I.A."/>
            <person name="Yadav M."/>
            <person name="Pandit A."/>
            <person name="Bhargava A."/>
            <person name="Sureshbabu K."/>
            <person name="Batra K."/>
            <person name="Sharma T.R."/>
            <person name="Mohapatra T."/>
            <person name="Singh N.K."/>
            <person name="Messing J."/>
            <person name="Nelson A.B."/>
            <person name="Fuks G."/>
            <person name="Kavchok S."/>
            <person name="Keizer G."/>
            <person name="Linton E."/>
            <person name="Llaca V."/>
            <person name="Song R."/>
            <person name="Tanyolac B."/>
            <person name="Young S."/>
            <person name="Ho-Il K."/>
            <person name="Hahn J.H."/>
            <person name="Sangsakoo G."/>
            <person name="Vanavichit A."/>
            <person name="de Mattos Luiz.A.T."/>
            <person name="Zimmer P.D."/>
            <person name="Malone G."/>
            <person name="Dellagostin O."/>
            <person name="de Oliveira A.C."/>
            <person name="Bevan M."/>
            <person name="Bancroft I."/>
            <person name="Minx P."/>
            <person name="Cordum H."/>
            <person name="Wilson R."/>
            <person name="Cheng Z."/>
            <person name="Jin W."/>
            <person name="Jiang J."/>
            <person name="Leong S.A."/>
            <person name="Iwama H."/>
            <person name="Gojobori T."/>
            <person name="Itoh T."/>
            <person name="Niimura Y."/>
            <person name="Fujii Y."/>
            <person name="Habara T."/>
            <person name="Sakai H."/>
            <person name="Sato Y."/>
            <person name="Wilson G."/>
            <person name="Kumar K."/>
            <person name="McCouch S."/>
            <person name="Juretic N."/>
            <person name="Hoen D."/>
            <person name="Wright S."/>
            <person name="Bruskiewich R."/>
            <person name="Bureau T."/>
            <person name="Miyao A."/>
            <person name="Hirochika H."/>
            <person name="Nishikawa T."/>
            <person name="Kadowaki K."/>
            <person name="Sugiura M."/>
            <person name="Burr B."/>
            <person name="Sasaki T."/>
        </authorList>
    </citation>
    <scope>NUCLEOTIDE SEQUENCE [LARGE SCALE GENOMIC DNA]</scope>
    <source>
        <strain evidence="4">cv. Nipponbare</strain>
    </source>
</reference>
<dbReference type="Proteomes" id="UP000000763">
    <property type="component" value="Chromosome 8"/>
</dbReference>
<feature type="compositionally biased region" description="Low complexity" evidence="1">
    <location>
        <begin position="31"/>
        <end position="43"/>
    </location>
</feature>
<evidence type="ECO:0000256" key="1">
    <source>
        <dbReference type="SAM" id="MobiDB-lite"/>
    </source>
</evidence>
<evidence type="ECO:0000313" key="3">
    <source>
        <dbReference type="EMBL" id="BAC99493.1"/>
    </source>
</evidence>
<reference evidence="3" key="2">
    <citation type="submission" date="2001-12" db="EMBL/GenBank/DDBJ databases">
        <title>Oryza sativa nipponbare(GA3) genomic DNA, chromosome 8, PAC clone:P0438H08.</title>
        <authorList>
            <person name="Sasaki T."/>
            <person name="Matsumoto T."/>
            <person name="Yamamoto K."/>
        </authorList>
    </citation>
    <scope>NUCLEOTIDE SEQUENCE</scope>
</reference>
<feature type="compositionally biased region" description="Basic residues" evidence="1">
    <location>
        <begin position="1"/>
        <end position="14"/>
    </location>
</feature>
<dbReference type="AlphaFoldDB" id="Q6ZDA8"/>
<feature type="compositionally biased region" description="Pro residues" evidence="1">
    <location>
        <begin position="44"/>
        <end position="54"/>
    </location>
</feature>
<evidence type="ECO:0000313" key="2">
    <source>
        <dbReference type="EMBL" id="BAC99397.1"/>
    </source>
</evidence>